<dbReference type="AlphaFoldDB" id="A0A076FD85"/>
<keyword evidence="1" id="KW-0614">Plasmid</keyword>
<dbReference type="RefSeq" id="WP_041572738.1">
    <property type="nucleotide sequence ID" value="NZ_CP009044.1"/>
</dbReference>
<keyword evidence="2" id="KW-1185">Reference proteome</keyword>
<evidence type="ECO:0000313" key="2">
    <source>
        <dbReference type="Proteomes" id="UP000028486"/>
    </source>
</evidence>
<evidence type="ECO:0000313" key="1">
    <source>
        <dbReference type="EMBL" id="AII15623.1"/>
    </source>
</evidence>
<protein>
    <submittedName>
        <fullName evidence="1">Uncharacterized protein</fullName>
    </submittedName>
</protein>
<dbReference type="OrthoDB" id="3078749at2"/>
<dbReference type="Proteomes" id="UP000028486">
    <property type="component" value="Plasmid pCIG1485E"/>
</dbReference>
<gene>
    <name evidence="1" type="ORF">CIG1485E_a0098</name>
</gene>
<name>A0A076FD85_9BACT</name>
<dbReference type="KEGG" id="caj:CIG1485E_a0098"/>
<dbReference type="EMBL" id="CP009044">
    <property type="protein sequence ID" value="AII15623.1"/>
    <property type="molecule type" value="Genomic_DNA"/>
</dbReference>
<reference evidence="1 2" key="1">
    <citation type="journal article" date="2014" name="Genome Announc.">
        <title>Complete Genome Sequence of Campylobacter iguaniorum Strain 1485ET, Isolated from a Bearded Dragon (Pogona vitticeps).</title>
        <authorList>
            <person name="Gilbert M.J."/>
            <person name="Miller W.G."/>
            <person name="Yee E."/>
            <person name="Kik M."/>
            <person name="Wagenaar J.A."/>
            <person name="Duim B."/>
        </authorList>
    </citation>
    <scope>NUCLEOTIDE SEQUENCE [LARGE SCALE GENOMIC DNA]</scope>
    <source>
        <strain evidence="1 2">1485E</strain>
        <plasmid evidence="1">pCIG1485E</plasmid>
    </source>
</reference>
<sequence>MSYYTVSLSIINSLIQKLGSDKITKKDIDNAYPFGERRYYPYKAWLKARKEKMNQLGLTKSSDAKLGNLFEEKHK</sequence>
<dbReference type="HOGENOM" id="CLU_2664173_0_0_7"/>
<geneLocation type="plasmid" evidence="1 2">
    <name>pCIG1485E</name>
</geneLocation>
<organism evidence="1 2">
    <name type="scientific">Campylobacter iguaniorum</name>
    <dbReference type="NCBI Taxonomy" id="1244531"/>
    <lineage>
        <taxon>Bacteria</taxon>
        <taxon>Pseudomonadati</taxon>
        <taxon>Campylobacterota</taxon>
        <taxon>Epsilonproteobacteria</taxon>
        <taxon>Campylobacterales</taxon>
        <taxon>Campylobacteraceae</taxon>
        <taxon>Campylobacter</taxon>
    </lineage>
</organism>
<accession>A0A076FD85</accession>
<proteinExistence type="predicted"/>